<evidence type="ECO:0000256" key="2">
    <source>
        <dbReference type="SAM" id="SignalP"/>
    </source>
</evidence>
<keyword evidence="1" id="KW-0812">Transmembrane</keyword>
<keyword evidence="1" id="KW-1133">Transmembrane helix</keyword>
<dbReference type="RefSeq" id="WP_251934234.1">
    <property type="nucleotide sequence ID" value="NZ_CP098747.1"/>
</dbReference>
<accession>A0ABY4W5T6</accession>
<organism evidence="3 4">
    <name type="scientific">Sneathiella marina</name>
    <dbReference type="NCBI Taxonomy" id="2950108"/>
    <lineage>
        <taxon>Bacteria</taxon>
        <taxon>Pseudomonadati</taxon>
        <taxon>Pseudomonadota</taxon>
        <taxon>Alphaproteobacteria</taxon>
        <taxon>Sneathiellales</taxon>
        <taxon>Sneathiellaceae</taxon>
        <taxon>Sneathiella</taxon>
    </lineage>
</organism>
<reference evidence="3" key="1">
    <citation type="submission" date="2022-06" db="EMBL/GenBank/DDBJ databases">
        <title>Sneathiella actinostolidae sp. nov., isolated from a sea anemonein the Western Pacific Ocean.</title>
        <authorList>
            <person name="Wei M.J."/>
        </authorList>
    </citation>
    <scope>NUCLEOTIDE SEQUENCE</scope>
    <source>
        <strain evidence="3">PHK-P5</strain>
    </source>
</reference>
<keyword evidence="1" id="KW-0472">Membrane</keyword>
<feature type="signal peptide" evidence="2">
    <location>
        <begin position="1"/>
        <end position="24"/>
    </location>
</feature>
<keyword evidence="2" id="KW-0732">Signal</keyword>
<evidence type="ECO:0000313" key="3">
    <source>
        <dbReference type="EMBL" id="USG61247.1"/>
    </source>
</evidence>
<keyword evidence="4" id="KW-1185">Reference proteome</keyword>
<feature type="chain" id="PRO_5047154523" evidence="2">
    <location>
        <begin position="25"/>
        <end position="205"/>
    </location>
</feature>
<dbReference type="Proteomes" id="UP001056291">
    <property type="component" value="Chromosome"/>
</dbReference>
<name>A0ABY4W5T6_9PROT</name>
<evidence type="ECO:0000256" key="1">
    <source>
        <dbReference type="SAM" id="Phobius"/>
    </source>
</evidence>
<proteinExistence type="predicted"/>
<evidence type="ECO:0000313" key="4">
    <source>
        <dbReference type="Proteomes" id="UP001056291"/>
    </source>
</evidence>
<feature type="transmembrane region" description="Helical" evidence="1">
    <location>
        <begin position="176"/>
        <end position="195"/>
    </location>
</feature>
<dbReference type="EMBL" id="CP098747">
    <property type="protein sequence ID" value="USG61247.1"/>
    <property type="molecule type" value="Genomic_DNA"/>
</dbReference>
<gene>
    <name evidence="3" type="ORF">NBZ79_18985</name>
</gene>
<protein>
    <submittedName>
        <fullName evidence="3">VPLPA-CTERM sorting domain-containing protein</fullName>
    </submittedName>
</protein>
<sequence length="205" mass="22103">MKTLLNAVVGAVAVSFLFAATAQSATITVEWNTDVPAEDTFVPQANDFTGNVYQGVTGSIGGLRRSPWDTIPGMEDTGTYTSVSGDASATYELKEAINEFSFMWGSVDDYNMIEFWNDGEWLGILEGSDSQLDGAPKRVEWINATISLDMLFDEVRFISGSNAFEYANVGLSTVPLPAALPLYGAGLAALGFMGWRRRRKAAATA</sequence>